<comment type="catalytic activity">
    <reaction evidence="10">
        <text>apo-[aryl-carrier protein] + CoA = holo-[aryl-carrier protein] + adenosine 3',5'-bisphosphate + H(+)</text>
        <dbReference type="Rhea" id="RHEA:48404"/>
        <dbReference type="Rhea" id="RHEA-COMP:15903"/>
        <dbReference type="Rhea" id="RHEA-COMP:17557"/>
        <dbReference type="ChEBI" id="CHEBI:15378"/>
        <dbReference type="ChEBI" id="CHEBI:29999"/>
        <dbReference type="ChEBI" id="CHEBI:57287"/>
        <dbReference type="ChEBI" id="CHEBI:58343"/>
        <dbReference type="ChEBI" id="CHEBI:64479"/>
    </reaction>
</comment>
<dbReference type="InterPro" id="IPR041354">
    <property type="entry name" value="4PPT_N"/>
</dbReference>
<keyword evidence="17" id="KW-1185">Reference proteome</keyword>
<comment type="cofactor">
    <cofactor evidence="13">
        <name>Mg(2+)</name>
        <dbReference type="ChEBI" id="CHEBI:18420"/>
    </cofactor>
</comment>
<evidence type="ECO:0000256" key="4">
    <source>
        <dbReference type="ARBA" id="ARBA00011503"/>
    </source>
</evidence>
<dbReference type="EMBL" id="CXWD01000030">
    <property type="protein sequence ID" value="CTQ77039.1"/>
    <property type="molecule type" value="Genomic_DNA"/>
</dbReference>
<accession>A0A0M7AQ58</accession>
<dbReference type="PANTHER" id="PTHR38096">
    <property type="entry name" value="ENTEROBACTIN SYNTHASE COMPONENT D"/>
    <property type="match status" value="1"/>
</dbReference>
<dbReference type="InterPro" id="IPR003542">
    <property type="entry name" value="Enbac_synth_compD-like"/>
</dbReference>
<evidence type="ECO:0000256" key="1">
    <source>
        <dbReference type="ARBA" id="ARBA00003937"/>
    </source>
</evidence>
<sequence length="223" mass="24336">MLWDLFPDGVQIAVGDPRAGEPTGYPDEEAHVSSAVSSRRSEFFAGRECARKAIADLGFQPTVIGVHPDRSPIWPNGLIGTISHSSTLCLAAVARQKDDALSIGLDIEPDSPLPEGMWDTICTSNERTWLDGLPGGQSARQALRIFTAKESAYKAQYPLTQEFFEFEDLEISFDGHDFFAMLQRSVPGFSRGTKLRGRQVIYNGHVVSAVCVGSDQFKKGAVS</sequence>
<feature type="binding site" evidence="13">
    <location>
        <position position="107"/>
    </location>
    <ligand>
        <name>Mg(2+)</name>
        <dbReference type="ChEBI" id="CHEBI:18420"/>
    </ligand>
</feature>
<evidence type="ECO:0000256" key="9">
    <source>
        <dbReference type="ARBA" id="ARBA00031996"/>
    </source>
</evidence>
<comment type="catalytic activity">
    <reaction evidence="11">
        <text>apo-[peptidyl-carrier protein] + CoA = holo-[peptidyl-carrier protein] + adenosine 3',5'-bisphosphate + H(+)</text>
        <dbReference type="Rhea" id="RHEA:46228"/>
        <dbReference type="Rhea" id="RHEA-COMP:11479"/>
        <dbReference type="Rhea" id="RHEA-COMP:11480"/>
        <dbReference type="ChEBI" id="CHEBI:15378"/>
        <dbReference type="ChEBI" id="CHEBI:29999"/>
        <dbReference type="ChEBI" id="CHEBI:57287"/>
        <dbReference type="ChEBI" id="CHEBI:58343"/>
        <dbReference type="ChEBI" id="CHEBI:64479"/>
    </reaction>
</comment>
<evidence type="ECO:0000256" key="12">
    <source>
        <dbReference type="PIRSR" id="PIRSR603542-1"/>
    </source>
</evidence>
<dbReference type="GO" id="GO:0009239">
    <property type="term" value="P:enterobactin biosynthetic process"/>
    <property type="evidence" value="ECO:0007669"/>
    <property type="project" value="UniProtKB-UniPathway"/>
</dbReference>
<keyword evidence="7" id="KW-0259">Enterobactin biosynthesis</keyword>
<keyword evidence="13" id="KW-0479">Metal-binding</keyword>
<dbReference type="PRINTS" id="PR01399">
    <property type="entry name" value="ENTSNTHTASED"/>
</dbReference>
<dbReference type="AlphaFoldDB" id="A0A0M7AQ58"/>
<evidence type="ECO:0000256" key="6">
    <source>
        <dbReference type="ARBA" id="ARBA00022679"/>
    </source>
</evidence>
<dbReference type="STRING" id="388408.LAX5112_04786"/>
<comment type="similarity">
    <text evidence="3">Belongs to the P-Pant transferase superfamily. EntD family.</text>
</comment>
<proteinExistence type="inferred from homology"/>
<name>A0A0M7AQ58_9HYPH</name>
<feature type="binding site" evidence="12">
    <location>
        <position position="39"/>
    </location>
    <ligand>
        <name>CoA</name>
        <dbReference type="ChEBI" id="CHEBI:57287"/>
    </ligand>
</feature>
<evidence type="ECO:0000256" key="2">
    <source>
        <dbReference type="ARBA" id="ARBA00004993"/>
    </source>
</evidence>
<comment type="pathway">
    <text evidence="2">Siderophore biosynthesis; enterobactin biosynthesis.</text>
</comment>
<evidence type="ECO:0000256" key="7">
    <source>
        <dbReference type="ARBA" id="ARBA00023191"/>
    </source>
</evidence>
<dbReference type="Gene3D" id="3.90.470.20">
    <property type="entry name" value="4'-phosphopantetheinyl transferase domain"/>
    <property type="match status" value="1"/>
</dbReference>
<dbReference type="RefSeq" id="WP_055673944.1">
    <property type="nucleotide sequence ID" value="NZ_CXWD01000030.1"/>
</dbReference>
<dbReference type="InterPro" id="IPR037143">
    <property type="entry name" value="4-PPantetheinyl_Trfase_dom_sf"/>
</dbReference>
<evidence type="ECO:0000256" key="13">
    <source>
        <dbReference type="PIRSR" id="PIRSR603542-2"/>
    </source>
</evidence>
<evidence type="ECO:0000259" key="15">
    <source>
        <dbReference type="Pfam" id="PF17837"/>
    </source>
</evidence>
<dbReference type="Pfam" id="PF17837">
    <property type="entry name" value="4PPT_N"/>
    <property type="match status" value="1"/>
</dbReference>
<gene>
    <name evidence="16" type="ORF">LAX5112_04786</name>
</gene>
<dbReference type="Pfam" id="PF01648">
    <property type="entry name" value="ACPS"/>
    <property type="match status" value="1"/>
</dbReference>
<feature type="domain" description="4'-phosphopantetheinyl transferase N-terminal" evidence="15">
    <location>
        <begin position="27"/>
        <end position="94"/>
    </location>
</feature>
<dbReference type="SUPFAM" id="SSF56214">
    <property type="entry name" value="4'-phosphopantetheinyl transferase"/>
    <property type="match status" value="1"/>
</dbReference>
<dbReference type="GO" id="GO:0000287">
    <property type="term" value="F:magnesium ion binding"/>
    <property type="evidence" value="ECO:0007669"/>
    <property type="project" value="InterPro"/>
</dbReference>
<feature type="binding site" evidence="13">
    <location>
        <position position="106"/>
    </location>
    <ligand>
        <name>Mg(2+)</name>
        <dbReference type="ChEBI" id="CHEBI:18420"/>
    </ligand>
</feature>
<dbReference type="PANTHER" id="PTHR38096:SF1">
    <property type="entry name" value="ENTEROBACTIN SYNTHASE COMPONENT D"/>
    <property type="match status" value="1"/>
</dbReference>
<feature type="domain" description="4'-phosphopantetheinyl transferase" evidence="14">
    <location>
        <begin position="102"/>
        <end position="178"/>
    </location>
</feature>
<keyword evidence="6 16" id="KW-0808">Transferase</keyword>
<dbReference type="UniPathway" id="UPA00017"/>
<evidence type="ECO:0000256" key="11">
    <source>
        <dbReference type="ARBA" id="ARBA00049191"/>
    </source>
</evidence>
<reference evidence="17" key="1">
    <citation type="submission" date="2015-07" db="EMBL/GenBank/DDBJ databases">
        <authorList>
            <person name="Rodrigo-Torres Lidia"/>
            <person name="Arahal R.David."/>
        </authorList>
    </citation>
    <scope>NUCLEOTIDE SEQUENCE [LARGE SCALE GENOMIC DNA]</scope>
    <source>
        <strain evidence="17">CECT 5112</strain>
    </source>
</reference>
<organism evidence="16 17">
    <name type="scientific">Roseibium alexandrii</name>
    <dbReference type="NCBI Taxonomy" id="388408"/>
    <lineage>
        <taxon>Bacteria</taxon>
        <taxon>Pseudomonadati</taxon>
        <taxon>Pseudomonadota</taxon>
        <taxon>Alphaproteobacteria</taxon>
        <taxon>Hyphomicrobiales</taxon>
        <taxon>Stappiaceae</taxon>
        <taxon>Roseibium</taxon>
    </lineage>
</organism>
<evidence type="ECO:0000313" key="16">
    <source>
        <dbReference type="EMBL" id="CTQ77039.1"/>
    </source>
</evidence>
<feature type="binding site" evidence="12">
    <location>
        <begin position="83"/>
        <end position="84"/>
    </location>
    <ligand>
        <name>CoA</name>
        <dbReference type="ChEBI" id="CHEBI:57287"/>
    </ligand>
</feature>
<feature type="binding site" evidence="12">
    <location>
        <position position="106"/>
    </location>
    <ligand>
        <name>CoA</name>
        <dbReference type="ChEBI" id="CHEBI:57287"/>
    </ligand>
</feature>
<feature type="binding site" evidence="12">
    <location>
        <position position="150"/>
    </location>
    <ligand>
        <name>CoA</name>
        <dbReference type="ChEBI" id="CHEBI:57287"/>
    </ligand>
</feature>
<dbReference type="GO" id="GO:0009366">
    <property type="term" value="C:enterobactin synthetase complex"/>
    <property type="evidence" value="ECO:0007669"/>
    <property type="project" value="InterPro"/>
</dbReference>
<feature type="binding site" evidence="13">
    <location>
        <position position="108"/>
    </location>
    <ligand>
        <name>Mg(2+)</name>
        <dbReference type="ChEBI" id="CHEBI:18420"/>
    </ligand>
</feature>
<comment type="function">
    <text evidence="1">Involved in the biosynthesis of the siderophore enterobactin (enterochelin), which is a macrocyclic trimeric lactone of N-(2,3-dihydroxybenzoyl)-serine. The serine trilactone serves as a scaffolding for the three catechol functionalities that provide hexadentate coordination for the tightly ligated iron(2+) atoms. Plays an essential role in the assembly of the enterobactin by catalyzing the transfer of the 4'-phosphopantetheine (Ppant) moiety from coenzyme A to the apo-domains of both EntB (ArCP domain) and EntF (PCP domain) to yield their holo-forms which make them competent for the activation of 2,3-dihydroxybenzoate (DHB) and L-serine, respectively.</text>
</comment>
<evidence type="ECO:0000259" key="14">
    <source>
        <dbReference type="Pfam" id="PF01648"/>
    </source>
</evidence>
<dbReference type="GO" id="GO:0005886">
    <property type="term" value="C:plasma membrane"/>
    <property type="evidence" value="ECO:0007669"/>
    <property type="project" value="TreeGrafter"/>
</dbReference>
<keyword evidence="13" id="KW-0460">Magnesium</keyword>
<feature type="binding site" evidence="12">
    <location>
        <position position="47"/>
    </location>
    <ligand>
        <name>CoA</name>
        <dbReference type="ChEBI" id="CHEBI:57287"/>
    </ligand>
</feature>
<comment type="subunit">
    <text evidence="4">EntB, EntD, EntE, and EntF form a multienzyme complex called enterobactin synthase.</text>
</comment>
<dbReference type="GO" id="GO:0008897">
    <property type="term" value="F:holo-[acyl-carrier-protein] synthase activity"/>
    <property type="evidence" value="ECO:0007669"/>
    <property type="project" value="InterPro"/>
</dbReference>
<evidence type="ECO:0000256" key="5">
    <source>
        <dbReference type="ARBA" id="ARBA00019087"/>
    </source>
</evidence>
<evidence type="ECO:0000313" key="17">
    <source>
        <dbReference type="Proteomes" id="UP000053235"/>
    </source>
</evidence>
<dbReference type="Proteomes" id="UP000053235">
    <property type="component" value="Unassembled WGS sequence"/>
</dbReference>
<protein>
    <recommendedName>
        <fullName evidence="5">Enterobactin synthase component D</fullName>
    </recommendedName>
    <alternativeName>
        <fullName evidence="8">4'-phosphopantetheinyl transferase EntD</fullName>
    </alternativeName>
    <alternativeName>
        <fullName evidence="9">Enterochelin synthase D</fullName>
    </alternativeName>
</protein>
<dbReference type="OrthoDB" id="8210607at2"/>
<feature type="binding site" evidence="12">
    <location>
        <position position="154"/>
    </location>
    <ligand>
        <name>CoA</name>
        <dbReference type="ChEBI" id="CHEBI:57287"/>
    </ligand>
</feature>
<dbReference type="InterPro" id="IPR008278">
    <property type="entry name" value="4-PPantetheinyl_Trfase_dom"/>
</dbReference>
<evidence type="ECO:0000256" key="3">
    <source>
        <dbReference type="ARBA" id="ARBA00008342"/>
    </source>
</evidence>
<evidence type="ECO:0000256" key="10">
    <source>
        <dbReference type="ARBA" id="ARBA00049176"/>
    </source>
</evidence>
<evidence type="ECO:0000256" key="8">
    <source>
        <dbReference type="ARBA" id="ARBA00029894"/>
    </source>
</evidence>